<sequence>MKDKIVTRFYWTILMNVENINIMNPFAYRTTGLAVKTLAGLSKARINIHGKENIPKGSKIFVINHFTRIETLFLPYHIHKLTRIPVWSLADYELFKGSLGVFLDKVGAVSTRNPDRDRLIIKSLLTGEAAWIIFPEGRMVKSKKIIEKGNFMISFADGKHPPHTGAATLALRTEFYRQRLQRLSRKDPEEAKRLLDLFEIDSLEPVVNNNTSIVPVNITYYPLRAHENMLSDLAAYLVDNIPERIIEEIMTEGTMLLSGVDVDIRFGEPIEIKKFMKDTTVKSDISAKHRIDFDDPIPSKQILWKAALNIMQLYMSSIYSMITVNHDHIFASLLKLIPYTSINEYDFRRRAFLAATCNLEKTEVFLHNSLNNDQTHLLSDDRFNKLKNFIAVALEKEVIKQTGKTLIKDSSKFISAFEFHRIRIDNPVAVIANEVEPLPLLQRRIRRIAWLPGFWLRRKVVKQLLAQSVSEFEKDYNTFLVEGESKPKEVGMPLLIKGKSRDTGVLLVHGYMAAPLEVKELATYLGRMGLWVYVPRLKGHGTSPDDLETRTYHDWMVSVDTGYAILSNICKRVIVGGFSVGAGLALDLAARVDAVQGVFAVCPPMRLQDFSSKFVPAVDAWNRLMEKVRLDGAQKKFVENSPENPHINYFRNPISGIMELERFMEKLKPKLSGIRAPALVVQSLGDPVVAPSGSRRVFDLLGSEDKVYMLFNFNRHGILLGDGAQKVFKVIGDFIGTGI</sequence>
<dbReference type="InterPro" id="IPR029058">
    <property type="entry name" value="AB_hydrolase_fold"/>
</dbReference>
<dbReference type="GO" id="GO:0016746">
    <property type="term" value="F:acyltransferase activity"/>
    <property type="evidence" value="ECO:0007669"/>
    <property type="project" value="InterPro"/>
</dbReference>
<proteinExistence type="predicted"/>
<dbReference type="Proteomes" id="UP000605201">
    <property type="component" value="Unassembled WGS sequence"/>
</dbReference>
<feature type="domain" description="Serine aminopeptidase S33" evidence="2">
    <location>
        <begin position="504"/>
        <end position="719"/>
    </location>
</feature>
<dbReference type="SUPFAM" id="SSF53474">
    <property type="entry name" value="alpha/beta-Hydrolases"/>
    <property type="match status" value="1"/>
</dbReference>
<evidence type="ECO:0000313" key="4">
    <source>
        <dbReference type="Proteomes" id="UP000605201"/>
    </source>
</evidence>
<keyword evidence="3" id="KW-0378">Hydrolase</keyword>
<evidence type="ECO:0000259" key="2">
    <source>
        <dbReference type="Pfam" id="PF12146"/>
    </source>
</evidence>
<evidence type="ECO:0000259" key="1">
    <source>
        <dbReference type="Pfam" id="PF01553"/>
    </source>
</evidence>
<dbReference type="GO" id="GO:0016787">
    <property type="term" value="F:hydrolase activity"/>
    <property type="evidence" value="ECO:0007669"/>
    <property type="project" value="UniProtKB-KW"/>
</dbReference>
<protein>
    <submittedName>
        <fullName evidence="3">Alpha/beta fold hydrolase</fullName>
    </submittedName>
</protein>
<dbReference type="Pfam" id="PF01553">
    <property type="entry name" value="Acyltransferase"/>
    <property type="match status" value="1"/>
</dbReference>
<dbReference type="AlphaFoldDB" id="A0A8J6P2B3"/>
<organism evidence="3 4">
    <name type="scientific">Candidatus Desulfatibia vada</name>
    <dbReference type="NCBI Taxonomy" id="2841696"/>
    <lineage>
        <taxon>Bacteria</taxon>
        <taxon>Pseudomonadati</taxon>
        <taxon>Thermodesulfobacteriota</taxon>
        <taxon>Desulfobacteria</taxon>
        <taxon>Desulfobacterales</taxon>
        <taxon>Desulfobacterales incertae sedis</taxon>
        <taxon>Candidatus Desulfatibia</taxon>
    </lineage>
</organism>
<accession>A0A8J6P2B3</accession>
<dbReference type="EMBL" id="JACNIG010000457">
    <property type="protein sequence ID" value="MBC8434544.1"/>
    <property type="molecule type" value="Genomic_DNA"/>
</dbReference>
<dbReference type="Pfam" id="PF12146">
    <property type="entry name" value="Hydrolase_4"/>
    <property type="match status" value="1"/>
</dbReference>
<dbReference type="InterPro" id="IPR002123">
    <property type="entry name" value="Plipid/glycerol_acylTrfase"/>
</dbReference>
<reference evidence="3 4" key="1">
    <citation type="submission" date="2020-08" db="EMBL/GenBank/DDBJ databases">
        <title>Bridging the membrane lipid divide: bacteria of the FCB group superphylum have the potential to synthesize archaeal ether lipids.</title>
        <authorList>
            <person name="Villanueva L."/>
            <person name="Von Meijenfeldt F.A.B."/>
            <person name="Westbye A.B."/>
            <person name="Yadav S."/>
            <person name="Hopmans E.C."/>
            <person name="Dutilh B.E."/>
            <person name="Sinninghe Damste J.S."/>
        </authorList>
    </citation>
    <scope>NUCLEOTIDE SEQUENCE [LARGE SCALE GENOMIC DNA]</scope>
    <source>
        <strain evidence="3">NIOZ-UU17</strain>
    </source>
</reference>
<dbReference type="InterPro" id="IPR022742">
    <property type="entry name" value="Hydrolase_4"/>
</dbReference>
<comment type="caution">
    <text evidence="3">The sequence shown here is derived from an EMBL/GenBank/DDBJ whole genome shotgun (WGS) entry which is preliminary data.</text>
</comment>
<evidence type="ECO:0000313" key="3">
    <source>
        <dbReference type="EMBL" id="MBC8434544.1"/>
    </source>
</evidence>
<feature type="domain" description="Phospholipid/glycerol acyltransferase" evidence="1">
    <location>
        <begin position="45"/>
        <end position="174"/>
    </location>
</feature>
<name>A0A8J6P2B3_9BACT</name>
<dbReference type="Gene3D" id="3.40.50.1820">
    <property type="entry name" value="alpha/beta hydrolase"/>
    <property type="match status" value="1"/>
</dbReference>
<gene>
    <name evidence="3" type="ORF">H8D96_21760</name>
</gene>